<dbReference type="PANTHER" id="PTHR11926">
    <property type="entry name" value="GLUCOSYL/GLUCURONOSYL TRANSFERASES"/>
    <property type="match status" value="1"/>
</dbReference>
<evidence type="ECO:0000256" key="2">
    <source>
        <dbReference type="ARBA" id="ARBA00022676"/>
    </source>
</evidence>
<dbReference type="OrthoDB" id="5835829at2759"/>
<evidence type="ECO:0000256" key="6">
    <source>
        <dbReference type="SAM" id="MobiDB-lite"/>
    </source>
</evidence>
<evidence type="ECO:0000313" key="8">
    <source>
        <dbReference type="EMBL" id="GFP85200.1"/>
    </source>
</evidence>
<keyword evidence="3 4" id="KW-0808">Transferase</keyword>
<dbReference type="Pfam" id="PF26168">
    <property type="entry name" value="Glyco_transf_N"/>
    <property type="match status" value="1"/>
</dbReference>
<dbReference type="SUPFAM" id="SSF53756">
    <property type="entry name" value="UDP-Glycosyltransferase/glycogen phosphorylase"/>
    <property type="match status" value="1"/>
</dbReference>
<evidence type="ECO:0000256" key="1">
    <source>
        <dbReference type="ARBA" id="ARBA00009995"/>
    </source>
</evidence>
<keyword evidence="9" id="KW-1185">Reference proteome</keyword>
<dbReference type="CDD" id="cd03784">
    <property type="entry name" value="GT1_Gtf-like"/>
    <property type="match status" value="1"/>
</dbReference>
<sequence length="476" mass="54314">MADPKPHAIMFPFPYQGHLTPMINLSIRLASKGITITFVNTEFIHHSISKASAADNVDFFGQEGLDIRYTTISDGFPVEFDRDLNYDLFWETMFRDFPTRVDEIVARTIGAASDDQERFSFFLIADTFFSWPATIAKKYKLVSVSLWTEPAIVFSINYHMDLLKHNGHFPCSVDDEDAIIDYIPGVRTISRRNLMTYLRDPDMIPMLLQVVSKGFDQVKEADFILSNTVEELEFETLSAQSRKHPTYAIGPINFYTNVSTFRRSLLPESDCTNWLNSKPPGSVLYVSFGSIAQTSKQENAELAHGLLLSRVYFVWIVRPDQLMEENGSDTSLPEGFLDSIKEQGLILPWCNQKRLLSDPAIGGFLTHCGWNSIVESIWYGVPMICHPFLVDQPTNRKLVIDDWKVGITLCEGEQIVTRKEVANKINVLMSEERSNEMSQEMKKVSRKFHDSLDSGGSSERNFNQFVEDLKDKIKYT</sequence>
<dbReference type="PROSITE" id="PS00375">
    <property type="entry name" value="UDPGT"/>
    <property type="match status" value="1"/>
</dbReference>
<dbReference type="Pfam" id="PF00201">
    <property type="entry name" value="UDPGT"/>
    <property type="match status" value="1"/>
</dbReference>
<comment type="similarity">
    <text evidence="1 4">Belongs to the UDP-glycosyltransferase family.</text>
</comment>
<dbReference type="EMBL" id="BMAC01000101">
    <property type="protein sequence ID" value="GFP85200.1"/>
    <property type="molecule type" value="Genomic_DNA"/>
</dbReference>
<organism evidence="8 9">
    <name type="scientific">Phtheirospermum japonicum</name>
    <dbReference type="NCBI Taxonomy" id="374723"/>
    <lineage>
        <taxon>Eukaryota</taxon>
        <taxon>Viridiplantae</taxon>
        <taxon>Streptophyta</taxon>
        <taxon>Embryophyta</taxon>
        <taxon>Tracheophyta</taxon>
        <taxon>Spermatophyta</taxon>
        <taxon>Magnoliopsida</taxon>
        <taxon>eudicotyledons</taxon>
        <taxon>Gunneridae</taxon>
        <taxon>Pentapetalae</taxon>
        <taxon>asterids</taxon>
        <taxon>lamiids</taxon>
        <taxon>Lamiales</taxon>
        <taxon>Orobanchaceae</taxon>
        <taxon>Orobanchaceae incertae sedis</taxon>
        <taxon>Phtheirospermum</taxon>
    </lineage>
</organism>
<dbReference type="Gene3D" id="3.40.50.2000">
    <property type="entry name" value="Glycogen Phosphorylase B"/>
    <property type="match status" value="2"/>
</dbReference>
<dbReference type="Proteomes" id="UP000653305">
    <property type="component" value="Unassembled WGS sequence"/>
</dbReference>
<feature type="domain" description="Glycosyltransferase N-terminal" evidence="7">
    <location>
        <begin position="9"/>
        <end position="42"/>
    </location>
</feature>
<dbReference type="FunFam" id="3.40.50.2000:FF:000078">
    <property type="entry name" value="Glycosyltransferase"/>
    <property type="match status" value="1"/>
</dbReference>
<name>A0A830BBZ8_9LAMI</name>
<evidence type="ECO:0000256" key="5">
    <source>
        <dbReference type="RuleBase" id="RU362057"/>
    </source>
</evidence>
<dbReference type="GO" id="GO:0080044">
    <property type="term" value="F:quercetin 7-O-glucosyltransferase activity"/>
    <property type="evidence" value="ECO:0007669"/>
    <property type="project" value="TreeGrafter"/>
</dbReference>
<comment type="caution">
    <text evidence="8">The sequence shown here is derived from an EMBL/GenBank/DDBJ whole genome shotgun (WGS) entry which is preliminary data.</text>
</comment>
<evidence type="ECO:0000259" key="7">
    <source>
        <dbReference type="Pfam" id="PF26168"/>
    </source>
</evidence>
<proteinExistence type="inferred from homology"/>
<dbReference type="EC" id="2.4.1.-" evidence="5"/>
<dbReference type="GO" id="GO:0080043">
    <property type="term" value="F:quercetin 3-O-glucosyltransferase activity"/>
    <property type="evidence" value="ECO:0007669"/>
    <property type="project" value="TreeGrafter"/>
</dbReference>
<dbReference type="InterPro" id="IPR058980">
    <property type="entry name" value="Glyco_transf_N"/>
</dbReference>
<accession>A0A830BBZ8</accession>
<evidence type="ECO:0000256" key="4">
    <source>
        <dbReference type="RuleBase" id="RU003718"/>
    </source>
</evidence>
<feature type="compositionally biased region" description="Basic and acidic residues" evidence="6">
    <location>
        <begin position="433"/>
        <end position="452"/>
    </location>
</feature>
<dbReference type="InterPro" id="IPR035595">
    <property type="entry name" value="UDP_glycos_trans_CS"/>
</dbReference>
<dbReference type="AlphaFoldDB" id="A0A830BBZ8"/>
<dbReference type="PANTHER" id="PTHR11926:SF1494">
    <property type="entry name" value="FLAVONOL 3-O-GLUCOSYLTRANSFERASE UGT76E12-RELATED"/>
    <property type="match status" value="1"/>
</dbReference>
<evidence type="ECO:0000313" key="9">
    <source>
        <dbReference type="Proteomes" id="UP000653305"/>
    </source>
</evidence>
<evidence type="ECO:0000256" key="3">
    <source>
        <dbReference type="ARBA" id="ARBA00022679"/>
    </source>
</evidence>
<protein>
    <recommendedName>
        <fullName evidence="5">Glycosyltransferase</fullName>
        <ecNumber evidence="5">2.4.1.-</ecNumber>
    </recommendedName>
</protein>
<keyword evidence="2 4" id="KW-0328">Glycosyltransferase</keyword>
<feature type="region of interest" description="Disordered" evidence="6">
    <location>
        <begin position="433"/>
        <end position="460"/>
    </location>
</feature>
<gene>
    <name evidence="8" type="ORF">PHJA_000663700</name>
</gene>
<reference evidence="8" key="1">
    <citation type="submission" date="2020-07" db="EMBL/GenBank/DDBJ databases">
        <title>Ethylene signaling mediates host invasion by parasitic plants.</title>
        <authorList>
            <person name="Yoshida S."/>
        </authorList>
    </citation>
    <scope>NUCLEOTIDE SEQUENCE</scope>
    <source>
        <strain evidence="8">Okayama</strain>
    </source>
</reference>
<dbReference type="InterPro" id="IPR002213">
    <property type="entry name" value="UDP_glucos_trans"/>
</dbReference>